<name>A0ABX0XK61_9SPHN</name>
<sequence length="171" mass="18186">MSDAVLPLREDGTLLVHSSRRAVAPMLAVLASLSAIELIVVHVLVAFWWPALAVTLSLISLAGLVWLLLLLRSFSTHPSVTGEGEVVLRCGRAKEVRVPAERIAGVRTEGLTSAVVDARGVLNLALLAFPNAIVDIAPPLRVGRRQVHAVAHRFDDLPAFVAAVQAVCARG</sequence>
<keyword evidence="1" id="KW-1133">Transmembrane helix</keyword>
<dbReference type="Proteomes" id="UP000734218">
    <property type="component" value="Unassembled WGS sequence"/>
</dbReference>
<feature type="transmembrane region" description="Helical" evidence="1">
    <location>
        <begin position="51"/>
        <end position="71"/>
    </location>
</feature>
<gene>
    <name evidence="2" type="ORF">GGR88_000641</name>
</gene>
<comment type="caution">
    <text evidence="2">The sequence shown here is derived from an EMBL/GenBank/DDBJ whole genome shotgun (WGS) entry which is preliminary data.</text>
</comment>
<proteinExistence type="predicted"/>
<keyword evidence="3" id="KW-1185">Reference proteome</keyword>
<evidence type="ECO:0008006" key="4">
    <source>
        <dbReference type="Google" id="ProtNLM"/>
    </source>
</evidence>
<protein>
    <recommendedName>
        <fullName evidence="4">DUF304 domain-containing protein</fullName>
    </recommendedName>
</protein>
<accession>A0ABX0XK61</accession>
<dbReference type="EMBL" id="JAATJE010000001">
    <property type="protein sequence ID" value="NJC33167.1"/>
    <property type="molecule type" value="Genomic_DNA"/>
</dbReference>
<keyword evidence="1" id="KW-0472">Membrane</keyword>
<evidence type="ECO:0000256" key="1">
    <source>
        <dbReference type="SAM" id="Phobius"/>
    </source>
</evidence>
<feature type="transmembrane region" description="Helical" evidence="1">
    <location>
        <begin position="23"/>
        <end position="45"/>
    </location>
</feature>
<evidence type="ECO:0000313" key="2">
    <source>
        <dbReference type="EMBL" id="NJC33167.1"/>
    </source>
</evidence>
<evidence type="ECO:0000313" key="3">
    <source>
        <dbReference type="Proteomes" id="UP000734218"/>
    </source>
</evidence>
<dbReference type="RefSeq" id="WP_167952946.1">
    <property type="nucleotide sequence ID" value="NZ_JAATJE010000001.1"/>
</dbReference>
<keyword evidence="1" id="KW-0812">Transmembrane</keyword>
<reference evidence="2 3" key="1">
    <citation type="submission" date="2020-03" db="EMBL/GenBank/DDBJ databases">
        <title>Genomic Encyclopedia of Type Strains, Phase IV (KMG-IV): sequencing the most valuable type-strain genomes for metagenomic binning, comparative biology and taxonomic classification.</title>
        <authorList>
            <person name="Goeker M."/>
        </authorList>
    </citation>
    <scope>NUCLEOTIDE SEQUENCE [LARGE SCALE GENOMIC DNA]</scope>
    <source>
        <strain evidence="2 3">DSM 27651</strain>
    </source>
</reference>
<organism evidence="2 3">
    <name type="scientific">Sphingomonas jejuensis</name>
    <dbReference type="NCBI Taxonomy" id="904715"/>
    <lineage>
        <taxon>Bacteria</taxon>
        <taxon>Pseudomonadati</taxon>
        <taxon>Pseudomonadota</taxon>
        <taxon>Alphaproteobacteria</taxon>
        <taxon>Sphingomonadales</taxon>
        <taxon>Sphingomonadaceae</taxon>
        <taxon>Sphingomonas</taxon>
    </lineage>
</organism>